<keyword evidence="4" id="KW-1133">Transmembrane helix</keyword>
<dbReference type="Gene3D" id="3.90.550.10">
    <property type="entry name" value="Spore Coat Polysaccharide Biosynthesis Protein SpsA, Chain A"/>
    <property type="match status" value="1"/>
</dbReference>
<dbReference type="GO" id="GO:0009312">
    <property type="term" value="P:oligosaccharide biosynthetic process"/>
    <property type="evidence" value="ECO:0007669"/>
    <property type="project" value="InterPro"/>
</dbReference>
<proteinExistence type="predicted"/>
<protein>
    <submittedName>
        <fullName evidence="5">Uncharacterized protein</fullName>
    </submittedName>
</protein>
<dbReference type="Pfam" id="PF05060">
    <property type="entry name" value="MGAT2"/>
    <property type="match status" value="2"/>
</dbReference>
<dbReference type="AlphaFoldDB" id="A0A0G4GYN2"/>
<organism evidence="5">
    <name type="scientific">Chromera velia CCMP2878</name>
    <dbReference type="NCBI Taxonomy" id="1169474"/>
    <lineage>
        <taxon>Eukaryota</taxon>
        <taxon>Sar</taxon>
        <taxon>Alveolata</taxon>
        <taxon>Colpodellida</taxon>
        <taxon>Chromeraceae</taxon>
        <taxon>Chromera</taxon>
    </lineage>
</organism>
<dbReference type="GO" id="GO:0006487">
    <property type="term" value="P:protein N-linked glycosylation"/>
    <property type="evidence" value="ECO:0007669"/>
    <property type="project" value="TreeGrafter"/>
</dbReference>
<dbReference type="SUPFAM" id="SSF53448">
    <property type="entry name" value="Nucleotide-diphospho-sugar transferases"/>
    <property type="match status" value="1"/>
</dbReference>
<gene>
    <name evidence="5" type="ORF">Cvel_5421</name>
</gene>
<dbReference type="GO" id="GO:0005795">
    <property type="term" value="C:Golgi stack"/>
    <property type="evidence" value="ECO:0007669"/>
    <property type="project" value="InterPro"/>
</dbReference>
<feature type="binding site" evidence="2">
    <location>
        <position position="250"/>
    </location>
    <ligand>
        <name>Mn(2+)</name>
        <dbReference type="ChEBI" id="CHEBI:29035"/>
    </ligand>
</feature>
<keyword evidence="2" id="KW-0479">Metal-binding</keyword>
<keyword evidence="2" id="KW-0464">Manganese</keyword>
<evidence type="ECO:0000256" key="4">
    <source>
        <dbReference type="SAM" id="Phobius"/>
    </source>
</evidence>
<evidence type="ECO:0000256" key="1">
    <source>
        <dbReference type="PIRSR" id="PIRSR607754-1"/>
    </source>
</evidence>
<reference evidence="5" key="1">
    <citation type="submission" date="2014-11" db="EMBL/GenBank/DDBJ databases">
        <authorList>
            <person name="Otto D Thomas"/>
            <person name="Naeem Raeece"/>
        </authorList>
    </citation>
    <scope>NUCLEOTIDE SEQUENCE</scope>
</reference>
<dbReference type="PANTHER" id="PTHR12871">
    <property type="entry name" value="BETA-1,2-N-ACETYLGLUCOSAMINYLTRANSFERASE II"/>
    <property type="match status" value="1"/>
</dbReference>
<comment type="cofactor">
    <cofactor evidence="2">
        <name>Mn(2+)</name>
        <dbReference type="ChEBI" id="CHEBI:29035"/>
    </cofactor>
</comment>
<feature type="compositionally biased region" description="Basic and acidic residues" evidence="3">
    <location>
        <begin position="590"/>
        <end position="604"/>
    </location>
</feature>
<feature type="binding site" evidence="1">
    <location>
        <position position="161"/>
    </location>
    <ligand>
        <name>substrate</name>
    </ligand>
</feature>
<keyword evidence="4" id="KW-0472">Membrane</keyword>
<name>A0A0G4GYN2_9ALVE</name>
<evidence type="ECO:0000256" key="3">
    <source>
        <dbReference type="SAM" id="MobiDB-lite"/>
    </source>
</evidence>
<dbReference type="GO" id="GO:0046872">
    <property type="term" value="F:metal ion binding"/>
    <property type="evidence" value="ECO:0007669"/>
    <property type="project" value="UniProtKB-KW"/>
</dbReference>
<dbReference type="UniPathway" id="UPA00378"/>
<dbReference type="InterPro" id="IPR007754">
    <property type="entry name" value="GlcNAc_II"/>
</dbReference>
<dbReference type="GO" id="GO:0000139">
    <property type="term" value="C:Golgi membrane"/>
    <property type="evidence" value="ECO:0007669"/>
    <property type="project" value="TreeGrafter"/>
</dbReference>
<evidence type="ECO:0000313" key="5">
    <source>
        <dbReference type="EMBL" id="CEM36270.1"/>
    </source>
</evidence>
<feature type="region of interest" description="Disordered" evidence="3">
    <location>
        <begin position="587"/>
        <end position="613"/>
    </location>
</feature>
<keyword evidence="4" id="KW-0812">Transmembrane</keyword>
<sequence length="613" mass="70247">MAKRWRLPPLHTAVFLVQRLLNLLLLCCIRSLVCTIRIGRFLCRKRRLSWLFGSRRKVLACTAFSAFVAVCLASFCVVYLQKDLRNRLAHERYEDLQLKESWVRYAIDPLRIRNLDRFPLRGKIVPIVLFVYNRVQYIRQTLEGLKNCTDIQNTLLIVSHDGDEKRLASTYELTRSVDFMPVLELEHPRCDDCVDISMKTKMLQGKHYNHQQVINFKKHWWWMNEIFWGGIQPRLPVEASADFAIFLEDDHVVTPDFYQLLLKLTQLHASVERNSTHPSLPQLDRPSDHLEGLTQDEKLQALLADSWGVAMFPPHKNTKIFGAHEAVPDRSVRFSFGFQHASYCYNRRFWDLVVANRHHFWEYEGGYDVTIGRYLMGTLRLLPPLHIFPAASRVRDIGEIGVTVKTGDDWDRWGSGTMPHSSLSSFPYELRVARNDTQASASLGVGVIRPEGEAVIEVDKIFGVDPRVRDRERPREVPDLPIWDLVVPSCPDRVECWAEDGGGREEGIVKGGKEAGEGREEPSEERENLRFCGWFTSSTCSRLFKDGFLSCELCESPELEPVALLRNHTEACNREFPGCCRAAPAGQADGRGEGSAGEHRDPGCRIKTPFRRA</sequence>
<dbReference type="InterPro" id="IPR029044">
    <property type="entry name" value="Nucleotide-diphossugar_trans"/>
</dbReference>
<feature type="transmembrane region" description="Helical" evidence="4">
    <location>
        <begin position="20"/>
        <end position="38"/>
    </location>
</feature>
<dbReference type="EMBL" id="CDMZ01001691">
    <property type="protein sequence ID" value="CEM36270.1"/>
    <property type="molecule type" value="Genomic_DNA"/>
</dbReference>
<dbReference type="PANTHER" id="PTHR12871:SF4">
    <property type="entry name" value="ALPHA-1,6-MANNOSYL-GLYCOPROTEIN 2-BETA-N-ACETYLGLUCOSAMINYLTRANSFERASE"/>
    <property type="match status" value="1"/>
</dbReference>
<dbReference type="GO" id="GO:0008455">
    <property type="term" value="F:alpha-1,6-mannosylglycoprotein 2-beta-N-acetylglucosaminyltransferase activity"/>
    <property type="evidence" value="ECO:0007669"/>
    <property type="project" value="InterPro"/>
</dbReference>
<evidence type="ECO:0000256" key="2">
    <source>
        <dbReference type="PIRSR" id="PIRSR607754-2"/>
    </source>
</evidence>
<feature type="transmembrane region" description="Helical" evidence="4">
    <location>
        <begin position="58"/>
        <end position="80"/>
    </location>
</feature>
<dbReference type="VEuPathDB" id="CryptoDB:Cvel_5421"/>
<accession>A0A0G4GYN2</accession>